<name>A0A3S5BKA1_9PLAT</name>
<protein>
    <submittedName>
        <fullName evidence="1">Uncharacterized protein</fullName>
    </submittedName>
</protein>
<gene>
    <name evidence="1" type="ORF">PXEA_LOCUS20814</name>
</gene>
<dbReference type="EMBL" id="CAAALY010086826">
    <property type="protein sequence ID" value="VEL27374.1"/>
    <property type="molecule type" value="Genomic_DNA"/>
</dbReference>
<reference evidence="1" key="1">
    <citation type="submission" date="2018-11" db="EMBL/GenBank/DDBJ databases">
        <authorList>
            <consortium name="Pathogen Informatics"/>
        </authorList>
    </citation>
    <scope>NUCLEOTIDE SEQUENCE</scope>
</reference>
<dbReference type="Proteomes" id="UP000784294">
    <property type="component" value="Unassembled WGS sequence"/>
</dbReference>
<evidence type="ECO:0000313" key="2">
    <source>
        <dbReference type="Proteomes" id="UP000784294"/>
    </source>
</evidence>
<keyword evidence="2" id="KW-1185">Reference proteome</keyword>
<dbReference type="AlphaFoldDB" id="A0A3S5BKA1"/>
<evidence type="ECO:0000313" key="1">
    <source>
        <dbReference type="EMBL" id="VEL27374.1"/>
    </source>
</evidence>
<comment type="caution">
    <text evidence="1">The sequence shown here is derived from an EMBL/GenBank/DDBJ whole genome shotgun (WGS) entry which is preliminary data.</text>
</comment>
<organism evidence="1 2">
    <name type="scientific">Protopolystoma xenopodis</name>
    <dbReference type="NCBI Taxonomy" id="117903"/>
    <lineage>
        <taxon>Eukaryota</taxon>
        <taxon>Metazoa</taxon>
        <taxon>Spiralia</taxon>
        <taxon>Lophotrochozoa</taxon>
        <taxon>Platyhelminthes</taxon>
        <taxon>Monogenea</taxon>
        <taxon>Polyopisthocotylea</taxon>
        <taxon>Polystomatidea</taxon>
        <taxon>Polystomatidae</taxon>
        <taxon>Protopolystoma</taxon>
    </lineage>
</organism>
<proteinExistence type="predicted"/>
<accession>A0A3S5BKA1</accession>
<sequence>MGLTLSRVDIGASPSGLASSSGHTIAGSSRVPVTLSLTADPALGTQPHRFTILTNLPGPQMPTLNAKTSKCPSVAMVELAVARRSNARSTDSNELAETEKCSETAQQISHKEIEDRRIQVGQQHFDASFHLQVTLVGQI</sequence>